<reference evidence="1 2" key="1">
    <citation type="journal article" date="2015" name="Nature">
        <title>rRNA introns, odd ribosomes, and small enigmatic genomes across a large radiation of phyla.</title>
        <authorList>
            <person name="Brown C.T."/>
            <person name="Hug L.A."/>
            <person name="Thomas B.C."/>
            <person name="Sharon I."/>
            <person name="Castelle C.J."/>
            <person name="Singh A."/>
            <person name="Wilkins M.J."/>
            <person name="Williams K.H."/>
            <person name="Banfield J.F."/>
        </authorList>
    </citation>
    <scope>NUCLEOTIDE SEQUENCE [LARGE SCALE GENOMIC DNA]</scope>
</reference>
<evidence type="ECO:0000313" key="1">
    <source>
        <dbReference type="EMBL" id="KKW15447.1"/>
    </source>
</evidence>
<comment type="caution">
    <text evidence="1">The sequence shown here is derived from an EMBL/GenBank/DDBJ whole genome shotgun (WGS) entry which is preliminary data.</text>
</comment>
<name>A0A0G1YK99_9BACT</name>
<protein>
    <submittedName>
        <fullName evidence="1">Uncharacterized protein</fullName>
    </submittedName>
</protein>
<gene>
    <name evidence="1" type="ORF">UY55_C0001G0201</name>
</gene>
<accession>A0A0G1YK99</accession>
<sequence length="282" mass="30338">MQKLTLPLSIIFSVLIVLGAVAYRSGLEAPLTGSFLSAAGDESNVFWPEWGNLGKKLVDSGAIDPNKFESVYASRGGLSEGEKKLLYGDNNGKLVVNGENAGFVLNLLWAFGLANKNPILEEGPMMDTRYGGAGNFASTGGWTLAKGDAMEYYSKILLVVLTPKQQALVEEVSKNIYRPCCNNSTYFPDCNHGMAMLGFLELLAAQGASEEEMYRAAFQANSLWFPDTYATIAEYLKSKGIAWENVSPKEILGPAFSSYSGFSRILAEFTPPEGTGGASCGV</sequence>
<proteinExistence type="predicted"/>
<dbReference type="AlphaFoldDB" id="A0A0G1YK99"/>
<dbReference type="Proteomes" id="UP000034224">
    <property type="component" value="Unassembled WGS sequence"/>
</dbReference>
<dbReference type="EMBL" id="LCQK01000001">
    <property type="protein sequence ID" value="KKW15447.1"/>
    <property type="molecule type" value="Genomic_DNA"/>
</dbReference>
<dbReference type="STRING" id="1618665.UY55_C0001G0201"/>
<organism evidence="1 2">
    <name type="scientific">Candidatus Jorgensenbacteria bacterium GW2011_GWB1_50_10</name>
    <dbReference type="NCBI Taxonomy" id="1618665"/>
    <lineage>
        <taxon>Bacteria</taxon>
        <taxon>Candidatus Joergenseniibacteriota</taxon>
    </lineage>
</organism>
<evidence type="ECO:0000313" key="2">
    <source>
        <dbReference type="Proteomes" id="UP000034224"/>
    </source>
</evidence>